<reference evidence="2 3" key="1">
    <citation type="journal article" date="2019" name="Sci. Rep.">
        <title>Orb-weaving spider Araneus ventricosus genome elucidates the spidroin gene catalogue.</title>
        <authorList>
            <person name="Kono N."/>
            <person name="Nakamura H."/>
            <person name="Ohtoshi R."/>
            <person name="Moran D.A.P."/>
            <person name="Shinohara A."/>
            <person name="Yoshida Y."/>
            <person name="Fujiwara M."/>
            <person name="Mori M."/>
            <person name="Tomita M."/>
            <person name="Arakawa K."/>
        </authorList>
    </citation>
    <scope>NUCLEOTIDE SEQUENCE [LARGE SCALE GENOMIC DNA]</scope>
</reference>
<accession>A0A4Y2LY45</accession>
<evidence type="ECO:0000313" key="3">
    <source>
        <dbReference type="Proteomes" id="UP000499080"/>
    </source>
</evidence>
<evidence type="ECO:0000256" key="1">
    <source>
        <dbReference type="SAM" id="MobiDB-lite"/>
    </source>
</evidence>
<dbReference type="EMBL" id="BGPR01120697">
    <property type="protein sequence ID" value="GBN19392.1"/>
    <property type="molecule type" value="Genomic_DNA"/>
</dbReference>
<comment type="caution">
    <text evidence="2">The sequence shown here is derived from an EMBL/GenBank/DDBJ whole genome shotgun (WGS) entry which is preliminary data.</text>
</comment>
<keyword evidence="3" id="KW-1185">Reference proteome</keyword>
<gene>
    <name evidence="2" type="ORF">AVEN_111965_1</name>
</gene>
<protein>
    <submittedName>
        <fullName evidence="2">Uncharacterized protein</fullName>
    </submittedName>
</protein>
<dbReference type="AlphaFoldDB" id="A0A4Y2LY45"/>
<feature type="non-terminal residue" evidence="2">
    <location>
        <position position="1"/>
    </location>
</feature>
<organism evidence="2 3">
    <name type="scientific">Araneus ventricosus</name>
    <name type="common">Orbweaver spider</name>
    <name type="synonym">Epeira ventricosa</name>
    <dbReference type="NCBI Taxonomy" id="182803"/>
    <lineage>
        <taxon>Eukaryota</taxon>
        <taxon>Metazoa</taxon>
        <taxon>Ecdysozoa</taxon>
        <taxon>Arthropoda</taxon>
        <taxon>Chelicerata</taxon>
        <taxon>Arachnida</taxon>
        <taxon>Araneae</taxon>
        <taxon>Araneomorphae</taxon>
        <taxon>Entelegynae</taxon>
        <taxon>Araneoidea</taxon>
        <taxon>Araneidae</taxon>
        <taxon>Araneus</taxon>
    </lineage>
</organism>
<dbReference type="Proteomes" id="UP000499080">
    <property type="component" value="Unassembled WGS sequence"/>
</dbReference>
<evidence type="ECO:0000313" key="2">
    <source>
        <dbReference type="EMBL" id="GBN19392.1"/>
    </source>
</evidence>
<dbReference type="OrthoDB" id="3173at2759"/>
<proteinExistence type="predicted"/>
<feature type="region of interest" description="Disordered" evidence="1">
    <location>
        <begin position="51"/>
        <end position="75"/>
    </location>
</feature>
<sequence>VLLIFPGKSSVPFQEWWNRTIHSQESADSPNCSKNLADSNEVLTHKETDGFIHANDSVPPPLEDSRIQSLGKEQDKTTNLPFSKVIFIDR</sequence>
<name>A0A4Y2LY45_ARAVE</name>